<dbReference type="GO" id="GO:0005886">
    <property type="term" value="C:plasma membrane"/>
    <property type="evidence" value="ECO:0007669"/>
    <property type="project" value="UniProtKB-SubCell"/>
</dbReference>
<evidence type="ECO:0000256" key="6">
    <source>
        <dbReference type="ARBA" id="ARBA00023136"/>
    </source>
</evidence>
<dbReference type="PANTHER" id="PTHR40074:SF2">
    <property type="entry name" value="O-ACETYLTRANSFERASE WECH"/>
    <property type="match status" value="1"/>
</dbReference>
<dbReference type="RefSeq" id="WP_036794407.1">
    <property type="nucleotide sequence ID" value="NZ_JZSP01000004.1"/>
</dbReference>
<dbReference type="GO" id="GO:0016413">
    <property type="term" value="F:O-acetyltransferase activity"/>
    <property type="evidence" value="ECO:0007669"/>
    <property type="project" value="TreeGrafter"/>
</dbReference>
<evidence type="ECO:0000256" key="2">
    <source>
        <dbReference type="ARBA" id="ARBA00007400"/>
    </source>
</evidence>
<dbReference type="EMBL" id="PYNF01000007">
    <property type="protein sequence ID" value="PSU98883.1"/>
    <property type="molecule type" value="Genomic_DNA"/>
</dbReference>
<evidence type="ECO:0000256" key="5">
    <source>
        <dbReference type="ARBA" id="ARBA00022989"/>
    </source>
</evidence>
<proteinExistence type="inferred from homology"/>
<dbReference type="PANTHER" id="PTHR40074">
    <property type="entry name" value="O-ACETYLTRANSFERASE WECH"/>
    <property type="match status" value="1"/>
</dbReference>
<evidence type="ECO:0000256" key="4">
    <source>
        <dbReference type="ARBA" id="ARBA00022692"/>
    </source>
</evidence>
<name>A0A0B7J7H8_9GAMM</name>
<sequence>MSQHRIGSFEFGRIIATIAIIALHCQIFMQAPLFNGQPLLGMGLNQVSRFAVPLFFIMAGYFIQPRLTTELGPYLWRYARPLLIMWVSWSIIYLILPFNFHLVATDGYFAERSLYWQKLLSTPLNTLFEGGLVHLWYIPGLLSGLAVITLLLRFNLARFIIPVATVLFIFGLMAGSYAQMTDLSSPVFTRNGPFFSTFMIMLGFEIRRRNISLSLKYSIIMMMVGFGLFIGEANYLSLQENGSFFHDFLFGTPLWALGIFFVLLAKPSLGDSKITHSLSKDVLGIYLCHLIIVIYYLNIVRILGINPIIASIFAVPVVYFVSTIIVRGLRKTPLARFLVR</sequence>
<comment type="similarity">
    <text evidence="2">Belongs to the acyltransferase 3 family.</text>
</comment>
<accession>A0A2T3KI88</accession>
<reference evidence="7 8" key="1">
    <citation type="submission" date="2018-01" db="EMBL/GenBank/DDBJ databases">
        <title>Whole genome sequencing of Histamine producing bacteria.</title>
        <authorList>
            <person name="Butler K."/>
        </authorList>
    </citation>
    <scope>NUCLEOTIDE SEQUENCE [LARGE SCALE GENOMIC DNA]</scope>
    <source>
        <strain evidence="7 8">FS-7.2</strain>
    </source>
</reference>
<organism evidence="7 8">
    <name type="scientific">Photobacterium kishitanii</name>
    <dbReference type="NCBI Taxonomy" id="318456"/>
    <lineage>
        <taxon>Bacteria</taxon>
        <taxon>Pseudomonadati</taxon>
        <taxon>Pseudomonadota</taxon>
        <taxon>Gammaproteobacteria</taxon>
        <taxon>Vibrionales</taxon>
        <taxon>Vibrionaceae</taxon>
        <taxon>Photobacterium</taxon>
    </lineage>
</organism>
<comment type="subcellular location">
    <subcellularLocation>
        <location evidence="1">Cell membrane</location>
        <topology evidence="1">Multi-pass membrane protein</topology>
    </subcellularLocation>
</comment>
<keyword evidence="5" id="KW-1133">Transmembrane helix</keyword>
<comment type="caution">
    <text evidence="7">The sequence shown here is derived from an EMBL/GenBank/DDBJ whole genome shotgun (WGS) entry which is preliminary data.</text>
</comment>
<evidence type="ECO:0000256" key="1">
    <source>
        <dbReference type="ARBA" id="ARBA00004651"/>
    </source>
</evidence>
<gene>
    <name evidence="7" type="ORF">C9J27_10290</name>
</gene>
<dbReference type="AlphaFoldDB" id="A0A0B7J7H8"/>
<accession>A0A0B7J7H8</accession>
<dbReference type="InterPro" id="IPR002656">
    <property type="entry name" value="Acyl_transf_3_dom"/>
</dbReference>
<dbReference type="Pfam" id="PF01757">
    <property type="entry name" value="Acyl_transf_3"/>
    <property type="match status" value="1"/>
</dbReference>
<dbReference type="GeneID" id="29943962"/>
<evidence type="ECO:0000313" key="8">
    <source>
        <dbReference type="Proteomes" id="UP000241426"/>
    </source>
</evidence>
<dbReference type="eggNOG" id="COG1835">
    <property type="taxonomic scope" value="Bacteria"/>
</dbReference>
<keyword evidence="3" id="KW-1003">Cell membrane</keyword>
<keyword evidence="6" id="KW-0472">Membrane</keyword>
<dbReference type="GO" id="GO:0009246">
    <property type="term" value="P:enterobacterial common antigen biosynthetic process"/>
    <property type="evidence" value="ECO:0007669"/>
    <property type="project" value="TreeGrafter"/>
</dbReference>
<protein>
    <submittedName>
        <fullName evidence="7">Fucose 4-O-acetylase</fullName>
    </submittedName>
</protein>
<evidence type="ECO:0000256" key="3">
    <source>
        <dbReference type="ARBA" id="ARBA00022475"/>
    </source>
</evidence>
<evidence type="ECO:0000313" key="7">
    <source>
        <dbReference type="EMBL" id="PSU98883.1"/>
    </source>
</evidence>
<keyword evidence="4" id="KW-0812">Transmembrane</keyword>
<dbReference type="Proteomes" id="UP000241426">
    <property type="component" value="Unassembled WGS sequence"/>
</dbReference>